<keyword evidence="1" id="KW-0175">Coiled coil</keyword>
<accession>A0A1A9WKR2</accession>
<protein>
    <recommendedName>
        <fullName evidence="5">Protein Spindly</fullName>
    </recommendedName>
</protein>
<organism evidence="3 4">
    <name type="scientific">Glossina brevipalpis</name>
    <dbReference type="NCBI Taxonomy" id="37001"/>
    <lineage>
        <taxon>Eukaryota</taxon>
        <taxon>Metazoa</taxon>
        <taxon>Ecdysozoa</taxon>
        <taxon>Arthropoda</taxon>
        <taxon>Hexapoda</taxon>
        <taxon>Insecta</taxon>
        <taxon>Pterygota</taxon>
        <taxon>Neoptera</taxon>
        <taxon>Endopterygota</taxon>
        <taxon>Diptera</taxon>
        <taxon>Brachycera</taxon>
        <taxon>Muscomorpha</taxon>
        <taxon>Hippoboscoidea</taxon>
        <taxon>Glossinidae</taxon>
        <taxon>Glossina</taxon>
    </lineage>
</organism>
<feature type="coiled-coil region" evidence="1">
    <location>
        <begin position="257"/>
        <end position="334"/>
    </location>
</feature>
<evidence type="ECO:0000313" key="4">
    <source>
        <dbReference type="Proteomes" id="UP000091820"/>
    </source>
</evidence>
<name>A0A1A9WKR2_9MUSC</name>
<evidence type="ECO:0000256" key="2">
    <source>
        <dbReference type="SAM" id="MobiDB-lite"/>
    </source>
</evidence>
<feature type="coiled-coil region" evidence="1">
    <location>
        <begin position="134"/>
        <end position="224"/>
    </location>
</feature>
<evidence type="ECO:0000256" key="1">
    <source>
        <dbReference type="SAM" id="Coils"/>
    </source>
</evidence>
<sequence length="697" mass="80999">MEDYPNVVNLSRDDLLEKYVELNDRYKEMVEVNSNTSEASAQRIHELKRALDTATAAEAYLAQELEQLTSCESNRIASGLQQLQEEIEKLKNVNGTLKEDYNSVLEENIRLTKVLEETVRYKTDSVLPPESKISDEHCERMQILEDENNELLRKVEEFQERFVRYTMTIAEHEKNNEVLRDQVNCLESNLHSKRTDLEEMESILESTQEQLIAANANLALLSTKPENDDRKGNSLFAEVDDQRQAMKQLLNAQKKSYLEMRKIYNESEHEIRRLKRENTAMRTELEACTSIFCYADKTYQEKLNQRIQRLLSENEDLERKVNWTQERLKELSSEKGVLWLDSMLTFCNWRFESLKSRCVLLNREYLLNEHKITFNPVETMDFHITQKEQEEARPRIVDKRGNDQLNTITTPETKNQELPSEFNELNLVENVINPSPKSECSSSSEENSKNELKCNEFITTSERKNEELVKEFNELNLVENVINPSPKSECPSSSEENSKNESECNEFITTSERKNEELVEEFNELKVVENVSNPSSKSECSSSSEEKSKNESEFNEFITRKDCEFKAVSPAQSFTLYKDNENQHSSPKIRGQYLKVMKKSPATSASQKDLEKLDREDKCMKKSHSILTQKRNLFCKDTKKNVTFSTENTIHSPTFDRTSSQDHSCVANISNTKAAIKETRLKSSIVVRRVIVNSRRD</sequence>
<feature type="region of interest" description="Disordered" evidence="2">
    <location>
        <begin position="482"/>
        <end position="510"/>
    </location>
</feature>
<keyword evidence="4" id="KW-1185">Reference proteome</keyword>
<dbReference type="AlphaFoldDB" id="A0A1A9WKR2"/>
<feature type="compositionally biased region" description="Low complexity" evidence="2">
    <location>
        <begin position="483"/>
        <end position="495"/>
    </location>
</feature>
<dbReference type="EnsemblMetazoa" id="GBRI023239-RA">
    <property type="protein sequence ID" value="GBRI023239-PA"/>
    <property type="gene ID" value="GBRI023239"/>
</dbReference>
<dbReference type="VEuPathDB" id="VectorBase:GBRI023239"/>
<proteinExistence type="predicted"/>
<evidence type="ECO:0008006" key="5">
    <source>
        <dbReference type="Google" id="ProtNLM"/>
    </source>
</evidence>
<reference evidence="3" key="2">
    <citation type="submission" date="2020-05" db="UniProtKB">
        <authorList>
            <consortium name="EnsemblMetazoa"/>
        </authorList>
    </citation>
    <scope>IDENTIFICATION</scope>
    <source>
        <strain evidence="3">IAEA</strain>
    </source>
</reference>
<dbReference type="STRING" id="37001.A0A1A9WKR2"/>
<evidence type="ECO:0000313" key="3">
    <source>
        <dbReference type="EnsemblMetazoa" id="GBRI023239-PA"/>
    </source>
</evidence>
<dbReference type="Proteomes" id="UP000091820">
    <property type="component" value="Unassembled WGS sequence"/>
</dbReference>
<feature type="coiled-coil region" evidence="1">
    <location>
        <begin position="73"/>
        <end position="107"/>
    </location>
</feature>
<reference evidence="4" key="1">
    <citation type="submission" date="2014-03" db="EMBL/GenBank/DDBJ databases">
        <authorList>
            <person name="Aksoy S."/>
            <person name="Warren W."/>
            <person name="Wilson R.K."/>
        </authorList>
    </citation>
    <scope>NUCLEOTIDE SEQUENCE [LARGE SCALE GENOMIC DNA]</scope>
    <source>
        <strain evidence="4">IAEA</strain>
    </source>
</reference>